<sequence length="83" mass="8825">MPCCCSAAAPTPCPAACRAAADPPPSPPAADREGALHRRVQSSCSDSQAVADHYESKKLLHTIDAERPPECVFAQICQVMENF</sequence>
<organism evidence="1 2">
    <name type="scientific">Champsocephalus gunnari</name>
    <name type="common">Mackerel icefish</name>
    <dbReference type="NCBI Taxonomy" id="52237"/>
    <lineage>
        <taxon>Eukaryota</taxon>
        <taxon>Metazoa</taxon>
        <taxon>Chordata</taxon>
        <taxon>Craniata</taxon>
        <taxon>Vertebrata</taxon>
        <taxon>Euteleostomi</taxon>
        <taxon>Actinopterygii</taxon>
        <taxon>Neopterygii</taxon>
        <taxon>Teleostei</taxon>
        <taxon>Neoteleostei</taxon>
        <taxon>Acanthomorphata</taxon>
        <taxon>Eupercaria</taxon>
        <taxon>Perciformes</taxon>
        <taxon>Notothenioidei</taxon>
        <taxon>Channichthyidae</taxon>
        <taxon>Champsocephalus</taxon>
    </lineage>
</organism>
<evidence type="ECO:0000313" key="1">
    <source>
        <dbReference type="EMBL" id="KAK5919890.1"/>
    </source>
</evidence>
<evidence type="ECO:0000313" key="2">
    <source>
        <dbReference type="Proteomes" id="UP001331515"/>
    </source>
</evidence>
<dbReference type="Gene3D" id="3.40.50.300">
    <property type="entry name" value="P-loop containing nucleotide triphosphate hydrolases"/>
    <property type="match status" value="1"/>
</dbReference>
<comment type="caution">
    <text evidence="1">The sequence shown here is derived from an EMBL/GenBank/DDBJ whole genome shotgun (WGS) entry which is preliminary data.</text>
</comment>
<protein>
    <submittedName>
        <fullName evidence="1">Uncharacterized protein</fullName>
    </submittedName>
</protein>
<dbReference type="EMBL" id="JAURVH010001524">
    <property type="protein sequence ID" value="KAK5919890.1"/>
    <property type="molecule type" value="Genomic_DNA"/>
</dbReference>
<keyword evidence="2" id="KW-1185">Reference proteome</keyword>
<accession>A0AAN8DGX0</accession>
<dbReference type="InterPro" id="IPR027417">
    <property type="entry name" value="P-loop_NTPase"/>
</dbReference>
<dbReference type="Proteomes" id="UP001331515">
    <property type="component" value="Unassembled WGS sequence"/>
</dbReference>
<dbReference type="AlphaFoldDB" id="A0AAN8DGX0"/>
<reference evidence="1 2" key="1">
    <citation type="journal article" date="2023" name="Mol. Biol. Evol.">
        <title>Genomics of Secondarily Temperate Adaptation in the Only Non-Antarctic Icefish.</title>
        <authorList>
            <person name="Rivera-Colon A.G."/>
            <person name="Rayamajhi N."/>
            <person name="Minhas B.F."/>
            <person name="Madrigal G."/>
            <person name="Bilyk K.T."/>
            <person name="Yoon V."/>
            <person name="Hune M."/>
            <person name="Gregory S."/>
            <person name="Cheng C.H.C."/>
            <person name="Catchen J.M."/>
        </authorList>
    </citation>
    <scope>NUCLEOTIDE SEQUENCE [LARGE SCALE GENOMIC DNA]</scope>
    <source>
        <tissue evidence="1">White muscle</tissue>
    </source>
</reference>
<gene>
    <name evidence="1" type="ORF">CgunFtcFv8_023750</name>
</gene>
<name>A0AAN8DGX0_CHAGU</name>
<proteinExistence type="predicted"/>